<proteinExistence type="predicted"/>
<protein>
    <submittedName>
        <fullName evidence="3">Rhombotarget lipoprotein</fullName>
    </submittedName>
</protein>
<dbReference type="InterPro" id="IPR026443">
    <property type="entry name" value="Rhombo_lipo"/>
</dbReference>
<dbReference type="RefSeq" id="WP_037418083.1">
    <property type="nucleotide sequence ID" value="NZ_CP091833.1"/>
</dbReference>
<feature type="chain" id="PRO_5043144415" evidence="2">
    <location>
        <begin position="27"/>
        <end position="282"/>
    </location>
</feature>
<dbReference type="Proteomes" id="UP001152518">
    <property type="component" value="Unassembled WGS sequence"/>
</dbReference>
<evidence type="ECO:0000256" key="2">
    <source>
        <dbReference type="SAM" id="SignalP"/>
    </source>
</evidence>
<evidence type="ECO:0000313" key="3">
    <source>
        <dbReference type="EMBL" id="MDG5899910.1"/>
    </source>
</evidence>
<gene>
    <name evidence="3" type="primary">rhlP</name>
    <name evidence="3" type="ORF">E2650_08390</name>
</gene>
<keyword evidence="2" id="KW-0732">Signal</keyword>
<keyword evidence="1" id="KW-0812">Transmembrane</keyword>
<reference evidence="3" key="2">
    <citation type="submission" date="2019-04" db="EMBL/GenBank/DDBJ databases">
        <authorList>
            <person name="Zou H."/>
        </authorList>
    </citation>
    <scope>NUCLEOTIDE SEQUENCE</scope>
    <source>
        <strain evidence="3">2015oxa</strain>
    </source>
</reference>
<organism evidence="3">
    <name type="scientific">Shewanella xiamenensis</name>
    <dbReference type="NCBI Taxonomy" id="332186"/>
    <lineage>
        <taxon>Bacteria</taxon>
        <taxon>Pseudomonadati</taxon>
        <taxon>Pseudomonadota</taxon>
        <taxon>Gammaproteobacteria</taxon>
        <taxon>Alteromonadales</taxon>
        <taxon>Shewanellaceae</taxon>
        <taxon>Shewanella</taxon>
    </lineage>
</organism>
<dbReference type="NCBIfam" id="TIGR04179">
    <property type="entry name" value="rhombo_lipo"/>
    <property type="match status" value="1"/>
</dbReference>
<dbReference type="AlphaFoldDB" id="A0A1E3V1J6"/>
<feature type="signal peptide" evidence="2">
    <location>
        <begin position="1"/>
        <end position="26"/>
    </location>
</feature>
<feature type="transmembrane region" description="Helical" evidence="1">
    <location>
        <begin position="255"/>
        <end position="274"/>
    </location>
</feature>
<dbReference type="OrthoDB" id="191116at2"/>
<reference evidence="3" key="1">
    <citation type="journal article" date="2019" name="Int J Environ Res Public Health">
        <title>Characterization of Chromosome-Mediated BlaOXA-894 in Shewanella xiamenensis Isolated from Pig Wastewater.</title>
        <authorList>
            <person name="Zou H."/>
            <person name="Zhou Z."/>
            <person name="Xia H."/>
            <person name="Zhao Q."/>
            <person name="Li X."/>
        </authorList>
    </citation>
    <scope>NUCLEOTIDE SEQUENCE</scope>
    <source>
        <strain evidence="3">2015oxa</strain>
    </source>
</reference>
<comment type="caution">
    <text evidence="3">The sequence shown here is derived from an EMBL/GenBank/DDBJ whole genome shotgun (WGS) entry which is preliminary data.</text>
</comment>
<sequence length="282" mass="31238">MKTKFIALVGALASISILLSGCSAFFNGNTTEKNVVSSSLVEYLYPDDKQREAQQPSIPVLRLPITVGIAFLPSTHWQSEALDSSSQIALLDKVKQSFVKYDFIDRIELIPSTYLKNGKGFSTLQQVARLHDVDVMALVSYDQLLQSSENKASLLYWTIVGMYMVPGNENAIQTFVDTAVFDMRSQKMLFRAPGINQLTDTSTAVSVTNVLREKSAEGFDLAVNDMITNLDAELARFKTRVKEEHIATIEHKQGYSGGGSLSLLILSLLGIFALRRITICRE</sequence>
<keyword evidence="1" id="KW-0472">Membrane</keyword>
<keyword evidence="1" id="KW-1133">Transmembrane helix</keyword>
<keyword evidence="3" id="KW-0449">Lipoprotein</keyword>
<dbReference type="EMBL" id="SUNE01000004">
    <property type="protein sequence ID" value="MDG5899910.1"/>
    <property type="molecule type" value="Genomic_DNA"/>
</dbReference>
<accession>A0A1E3V1J6</accession>
<name>A0A1E3V1J6_9GAMM</name>
<dbReference type="PROSITE" id="PS51257">
    <property type="entry name" value="PROKAR_LIPOPROTEIN"/>
    <property type="match status" value="1"/>
</dbReference>
<evidence type="ECO:0000256" key="1">
    <source>
        <dbReference type="SAM" id="Phobius"/>
    </source>
</evidence>